<dbReference type="OrthoDB" id="5979826at2759"/>
<dbReference type="Proteomes" id="UP001152795">
    <property type="component" value="Unassembled WGS sequence"/>
</dbReference>
<dbReference type="SUPFAM" id="SSF57756">
    <property type="entry name" value="Retrovirus zinc finger-like domains"/>
    <property type="match status" value="1"/>
</dbReference>
<dbReference type="Gene3D" id="3.10.10.10">
    <property type="entry name" value="HIV Type 1 Reverse Transcriptase, subunit A, domain 1"/>
    <property type="match status" value="1"/>
</dbReference>
<name>A0A7D9I758_PARCT</name>
<keyword evidence="7" id="KW-0695">RNA-directed DNA polymerase</keyword>
<dbReference type="InterPro" id="IPR001878">
    <property type="entry name" value="Znf_CCHC"/>
</dbReference>
<dbReference type="FunFam" id="3.10.20.370:FF:000001">
    <property type="entry name" value="Retrovirus-related Pol polyprotein from transposon 17.6-like protein"/>
    <property type="match status" value="1"/>
</dbReference>
<dbReference type="InterPro" id="IPR043502">
    <property type="entry name" value="DNA/RNA_pol_sf"/>
</dbReference>
<feature type="region of interest" description="Disordered" evidence="8">
    <location>
        <begin position="68"/>
        <end position="119"/>
    </location>
</feature>
<protein>
    <recommendedName>
        <fullName evidence="1">RNA-directed DNA polymerase</fullName>
        <ecNumber evidence="1">2.7.7.49</ecNumber>
    </recommendedName>
</protein>
<dbReference type="GO" id="GO:0004519">
    <property type="term" value="F:endonuclease activity"/>
    <property type="evidence" value="ECO:0007669"/>
    <property type="project" value="UniProtKB-KW"/>
</dbReference>
<dbReference type="PROSITE" id="PS50878">
    <property type="entry name" value="RT_POL"/>
    <property type="match status" value="1"/>
</dbReference>
<dbReference type="CDD" id="cd01647">
    <property type="entry name" value="RT_LTR"/>
    <property type="match status" value="1"/>
</dbReference>
<dbReference type="Gene3D" id="3.30.70.270">
    <property type="match status" value="2"/>
</dbReference>
<feature type="domain" description="Reverse transcriptase" evidence="9">
    <location>
        <begin position="388"/>
        <end position="565"/>
    </location>
</feature>
<evidence type="ECO:0000256" key="1">
    <source>
        <dbReference type="ARBA" id="ARBA00012493"/>
    </source>
</evidence>
<dbReference type="PANTHER" id="PTHR37984:SF11">
    <property type="entry name" value="INTEGRASE CATALYTIC DOMAIN-CONTAINING PROTEIN"/>
    <property type="match status" value="1"/>
</dbReference>
<dbReference type="Gene3D" id="3.10.20.370">
    <property type="match status" value="1"/>
</dbReference>
<sequence>MDVFVTRLRTLSKTCVFGEQTDEAIRDQAIDKCVSKELRRRLLREPDIDLSKLLTISRAFEQSHFQAQEMEQPFTQPSDSINAIRPRYNTENSGGSRRETPSHINNNTGASRGASNPSLYNQSKQEFTRWRSQPCYCCGNTGHRAKDVRCPANGKTCRSCNKVGHFASVCRSRPKPANYTSPPQNQALQVSEQNNATSYSDDDECIFRVQQFPNLPTTDINVDGLSVPVVIDSGATVNIADIDTYYKLRTLRKVEIMPSNIRLFTYGSTIPLNILGTITVKVERNGKQILAQFVVVNNRGTGCLLGHKSATELDLLHVANSVSIQSEDISSKISAKFPKVFEGVGKLKDFQQTIHVDPKIHPVAQAPRRVPFHVRRKVEAKLDELQRLDIIEPVTGPTPWVSPLVVVPKPNGKVRICVDMRQVNTAVIRERYPIPTVEEILQDLTGACVFSKLDLRWGYHQIELDEQSRHYTTFATHTGLYRYKRLMFGVSAAPEIYQHVIQQSLQGCPGMRNISDNIIVFGKTQQEHDHNLNTVLATLQECGLTLNRDKCKFNVSEVTFFGYTISANGIRPTDETVTAIRNAPKPSTASEVRSFLGLVNYCSRFIPNFSTVAAPLRQLTHKGVPFTWTKLHQNAFESLQKTLTSNSVMAHFDPSAPTQLRVDASPFGLGAILIQTHGDETRPVAYASRTLTAVERRYSQTEREALAVVWGCERFHLYLYGTTFDIYTDHKPLEIIYSPTSKPPARIERWGLRLQPYKFCVKYSPGIGNPADVLSRLPLPNATTTTRNTAEEYVQFVAQNAAPKALSFSTIKEATNQDPVLQFLRECIMKNN</sequence>
<dbReference type="FunFam" id="3.30.70.270:FF:000026">
    <property type="entry name" value="Transposon Ty3-G Gag-Pol polyprotein"/>
    <property type="match status" value="1"/>
</dbReference>
<dbReference type="EC" id="2.7.7.49" evidence="1"/>
<evidence type="ECO:0000256" key="6">
    <source>
        <dbReference type="ARBA" id="ARBA00022801"/>
    </source>
</evidence>
<feature type="compositionally biased region" description="Polar residues" evidence="8">
    <location>
        <begin position="102"/>
        <end position="119"/>
    </location>
</feature>
<dbReference type="Pfam" id="PF00078">
    <property type="entry name" value="RVT_1"/>
    <property type="match status" value="1"/>
</dbReference>
<dbReference type="CDD" id="cd09274">
    <property type="entry name" value="RNase_HI_RT_Ty3"/>
    <property type="match status" value="1"/>
</dbReference>
<evidence type="ECO:0000313" key="10">
    <source>
        <dbReference type="EMBL" id="CAB3998769.1"/>
    </source>
</evidence>
<accession>A0A7D9I758</accession>
<dbReference type="Gene3D" id="2.40.70.10">
    <property type="entry name" value="Acid Proteases"/>
    <property type="match status" value="1"/>
</dbReference>
<reference evidence="10" key="1">
    <citation type="submission" date="2020-04" db="EMBL/GenBank/DDBJ databases">
        <authorList>
            <person name="Alioto T."/>
            <person name="Alioto T."/>
            <person name="Gomez Garrido J."/>
        </authorList>
    </citation>
    <scope>NUCLEOTIDE SEQUENCE</scope>
    <source>
        <strain evidence="10">A484AB</strain>
    </source>
</reference>
<evidence type="ECO:0000256" key="4">
    <source>
        <dbReference type="ARBA" id="ARBA00022722"/>
    </source>
</evidence>
<evidence type="ECO:0000256" key="2">
    <source>
        <dbReference type="ARBA" id="ARBA00022679"/>
    </source>
</evidence>
<evidence type="ECO:0000256" key="3">
    <source>
        <dbReference type="ARBA" id="ARBA00022695"/>
    </source>
</evidence>
<dbReference type="SUPFAM" id="SSF56672">
    <property type="entry name" value="DNA/RNA polymerases"/>
    <property type="match status" value="1"/>
</dbReference>
<keyword evidence="5" id="KW-0255">Endonuclease</keyword>
<dbReference type="Pfam" id="PF17917">
    <property type="entry name" value="RT_RNaseH"/>
    <property type="match status" value="1"/>
</dbReference>
<keyword evidence="6" id="KW-0378">Hydrolase</keyword>
<gene>
    <name evidence="10" type="ORF">PACLA_8A032577</name>
</gene>
<dbReference type="GO" id="GO:0003676">
    <property type="term" value="F:nucleic acid binding"/>
    <property type="evidence" value="ECO:0007669"/>
    <property type="project" value="InterPro"/>
</dbReference>
<dbReference type="PANTHER" id="PTHR37984">
    <property type="entry name" value="PROTEIN CBG26694"/>
    <property type="match status" value="1"/>
</dbReference>
<dbReference type="EMBL" id="CACRXK020003436">
    <property type="protein sequence ID" value="CAB3998769.1"/>
    <property type="molecule type" value="Genomic_DNA"/>
</dbReference>
<dbReference type="SUPFAM" id="SSF50630">
    <property type="entry name" value="Acid proteases"/>
    <property type="match status" value="1"/>
</dbReference>
<dbReference type="AlphaFoldDB" id="A0A7D9I758"/>
<keyword evidence="4" id="KW-0540">Nuclease</keyword>
<evidence type="ECO:0000259" key="9">
    <source>
        <dbReference type="PROSITE" id="PS50878"/>
    </source>
</evidence>
<dbReference type="GO" id="GO:0008270">
    <property type="term" value="F:zinc ion binding"/>
    <property type="evidence" value="ECO:0007669"/>
    <property type="project" value="InterPro"/>
</dbReference>
<dbReference type="InterPro" id="IPR036875">
    <property type="entry name" value="Znf_CCHC_sf"/>
</dbReference>
<dbReference type="InterPro" id="IPR041373">
    <property type="entry name" value="RT_RNaseH"/>
</dbReference>
<dbReference type="InterPro" id="IPR000477">
    <property type="entry name" value="RT_dom"/>
</dbReference>
<evidence type="ECO:0000256" key="8">
    <source>
        <dbReference type="SAM" id="MobiDB-lite"/>
    </source>
</evidence>
<dbReference type="FunFam" id="3.10.10.10:FF:000003">
    <property type="entry name" value="Retrovirus-related Pol polyprotein from transposon 297-like Protein"/>
    <property type="match status" value="1"/>
</dbReference>
<keyword evidence="3" id="KW-0548">Nucleotidyltransferase</keyword>
<comment type="caution">
    <text evidence="10">The sequence shown here is derived from an EMBL/GenBank/DDBJ whole genome shotgun (WGS) entry which is preliminary data.</text>
</comment>
<keyword evidence="11" id="KW-1185">Reference proteome</keyword>
<evidence type="ECO:0000256" key="5">
    <source>
        <dbReference type="ARBA" id="ARBA00022759"/>
    </source>
</evidence>
<evidence type="ECO:0000256" key="7">
    <source>
        <dbReference type="ARBA" id="ARBA00022918"/>
    </source>
</evidence>
<organism evidence="10 11">
    <name type="scientific">Paramuricea clavata</name>
    <name type="common">Red gorgonian</name>
    <name type="synonym">Violescent sea-whip</name>
    <dbReference type="NCBI Taxonomy" id="317549"/>
    <lineage>
        <taxon>Eukaryota</taxon>
        <taxon>Metazoa</taxon>
        <taxon>Cnidaria</taxon>
        <taxon>Anthozoa</taxon>
        <taxon>Octocorallia</taxon>
        <taxon>Malacalcyonacea</taxon>
        <taxon>Plexauridae</taxon>
        <taxon>Paramuricea</taxon>
    </lineage>
</organism>
<proteinExistence type="predicted"/>
<dbReference type="GO" id="GO:0016787">
    <property type="term" value="F:hydrolase activity"/>
    <property type="evidence" value="ECO:0007669"/>
    <property type="project" value="UniProtKB-KW"/>
</dbReference>
<dbReference type="SMART" id="SM00343">
    <property type="entry name" value="ZnF_C2HC"/>
    <property type="match status" value="2"/>
</dbReference>
<dbReference type="InterPro" id="IPR043128">
    <property type="entry name" value="Rev_trsase/Diguanyl_cyclase"/>
</dbReference>
<dbReference type="GO" id="GO:0003964">
    <property type="term" value="F:RNA-directed DNA polymerase activity"/>
    <property type="evidence" value="ECO:0007669"/>
    <property type="project" value="UniProtKB-KW"/>
</dbReference>
<dbReference type="Gene3D" id="4.10.60.10">
    <property type="entry name" value="Zinc finger, CCHC-type"/>
    <property type="match status" value="1"/>
</dbReference>
<evidence type="ECO:0000313" key="11">
    <source>
        <dbReference type="Proteomes" id="UP001152795"/>
    </source>
</evidence>
<dbReference type="InterPro" id="IPR050951">
    <property type="entry name" value="Retrovirus_Pol_polyprotein"/>
</dbReference>
<keyword evidence="2" id="KW-0808">Transferase</keyword>
<dbReference type="InterPro" id="IPR021109">
    <property type="entry name" value="Peptidase_aspartic_dom_sf"/>
</dbReference>